<dbReference type="EMBL" id="KZ353569">
    <property type="protein sequence ID" value="PIO61469.1"/>
    <property type="molecule type" value="Genomic_DNA"/>
</dbReference>
<protein>
    <submittedName>
        <fullName evidence="2">Uncharacterized protein</fullName>
    </submittedName>
</protein>
<accession>A0A2G9TTX6</accession>
<reference evidence="2 3" key="1">
    <citation type="submission" date="2015-09" db="EMBL/GenBank/DDBJ databases">
        <title>Draft genome of the parasitic nematode Teladorsagia circumcincta isolate WARC Sus (inbred).</title>
        <authorList>
            <person name="Mitreva M."/>
        </authorList>
    </citation>
    <scope>NUCLEOTIDE SEQUENCE [LARGE SCALE GENOMIC DNA]</scope>
    <source>
        <strain evidence="2 3">S</strain>
    </source>
</reference>
<organism evidence="2 3">
    <name type="scientific">Teladorsagia circumcincta</name>
    <name type="common">Brown stomach worm</name>
    <name type="synonym">Ostertagia circumcincta</name>
    <dbReference type="NCBI Taxonomy" id="45464"/>
    <lineage>
        <taxon>Eukaryota</taxon>
        <taxon>Metazoa</taxon>
        <taxon>Ecdysozoa</taxon>
        <taxon>Nematoda</taxon>
        <taxon>Chromadorea</taxon>
        <taxon>Rhabditida</taxon>
        <taxon>Rhabditina</taxon>
        <taxon>Rhabditomorpha</taxon>
        <taxon>Strongyloidea</taxon>
        <taxon>Trichostrongylidae</taxon>
        <taxon>Teladorsagia</taxon>
    </lineage>
</organism>
<gene>
    <name evidence="2" type="ORF">TELCIR_17007</name>
</gene>
<keyword evidence="3" id="KW-1185">Reference proteome</keyword>
<evidence type="ECO:0000256" key="1">
    <source>
        <dbReference type="SAM" id="MobiDB-lite"/>
    </source>
</evidence>
<proteinExistence type="predicted"/>
<sequence length="186" mass="20684">MTLSGSSLYEGLVQFKSAKYGKESRGSSDTDVGYVSRSSSEELDRSRSPRSPDVPTCSLFSENHFHVIEEKLERSFVNDITVEELNASLIEYVPTLRQHTVTSQPPRPKPHFPIVRVPSSNDLVMKRLQVKATLSNLDLRSFGSETSLTSLDLSCAGDLGSPMQFAVSPFQSTRRIDKTKLKSREG</sequence>
<evidence type="ECO:0000313" key="3">
    <source>
        <dbReference type="Proteomes" id="UP000230423"/>
    </source>
</evidence>
<feature type="region of interest" description="Disordered" evidence="1">
    <location>
        <begin position="20"/>
        <end position="55"/>
    </location>
</feature>
<name>A0A2G9TTX6_TELCI</name>
<dbReference type="OrthoDB" id="5844208at2759"/>
<dbReference type="Proteomes" id="UP000230423">
    <property type="component" value="Unassembled WGS sequence"/>
</dbReference>
<evidence type="ECO:0000313" key="2">
    <source>
        <dbReference type="EMBL" id="PIO61469.1"/>
    </source>
</evidence>
<dbReference type="AlphaFoldDB" id="A0A2G9TTX6"/>